<protein>
    <submittedName>
        <fullName evidence="2">Uncharacterized protein</fullName>
    </submittedName>
</protein>
<keyword evidence="1" id="KW-0175">Coiled coil</keyword>
<dbReference type="PANTHER" id="PTHR33499">
    <property type="entry name" value="OS12G0282400 PROTEIN-RELATED"/>
    <property type="match status" value="1"/>
</dbReference>
<comment type="caution">
    <text evidence="2">The sequence shown here is derived from an EMBL/GenBank/DDBJ whole genome shotgun (WGS) entry which is preliminary data.</text>
</comment>
<sequence>MPAEVNEVEWKFLVEYFSSDSFKRDTNTGKEPNFQKLWELTHMKNRHWVNDVSSELNDKVKEIVADQIQENEEEIDADPIANAAFVRIMGEKSGYYRGQSSGIKPSRRSMNEIQEQLQAKQKETEEERRKRESVEDKLIEVQKKLEEEQENREIMETRLVRDQKMAKEGIKALVSHMQISKSGLPSAIFNIITDSSDSDVANPTSFMNFIGDERA</sequence>
<proteinExistence type="predicted"/>
<gene>
    <name evidence="2" type="ORF">AABB24_015644</name>
</gene>
<dbReference type="Proteomes" id="UP001627284">
    <property type="component" value="Unassembled WGS sequence"/>
</dbReference>
<dbReference type="PANTHER" id="PTHR33499:SF43">
    <property type="entry name" value="TRANSPOSASE, PTTA_EN_SPM, PLANT"/>
    <property type="match status" value="1"/>
</dbReference>
<name>A0ABD2TQU2_9SOLN</name>
<reference evidence="2 3" key="1">
    <citation type="submission" date="2024-05" db="EMBL/GenBank/DDBJ databases">
        <title>De novo assembly of an allotetraploid wild potato.</title>
        <authorList>
            <person name="Hosaka A.J."/>
        </authorList>
    </citation>
    <scope>NUCLEOTIDE SEQUENCE [LARGE SCALE GENOMIC DNA]</scope>
    <source>
        <tissue evidence="2">Young leaves</tissue>
    </source>
</reference>
<feature type="coiled-coil region" evidence="1">
    <location>
        <begin position="107"/>
        <end position="165"/>
    </location>
</feature>
<accession>A0ABD2TQU2</accession>
<organism evidence="2 3">
    <name type="scientific">Solanum stoloniferum</name>
    <dbReference type="NCBI Taxonomy" id="62892"/>
    <lineage>
        <taxon>Eukaryota</taxon>
        <taxon>Viridiplantae</taxon>
        <taxon>Streptophyta</taxon>
        <taxon>Embryophyta</taxon>
        <taxon>Tracheophyta</taxon>
        <taxon>Spermatophyta</taxon>
        <taxon>Magnoliopsida</taxon>
        <taxon>eudicotyledons</taxon>
        <taxon>Gunneridae</taxon>
        <taxon>Pentapetalae</taxon>
        <taxon>asterids</taxon>
        <taxon>lamiids</taxon>
        <taxon>Solanales</taxon>
        <taxon>Solanaceae</taxon>
        <taxon>Solanoideae</taxon>
        <taxon>Solaneae</taxon>
        <taxon>Solanum</taxon>
    </lineage>
</organism>
<dbReference type="AlphaFoldDB" id="A0ABD2TQU2"/>
<evidence type="ECO:0000256" key="1">
    <source>
        <dbReference type="SAM" id="Coils"/>
    </source>
</evidence>
<evidence type="ECO:0000313" key="3">
    <source>
        <dbReference type="Proteomes" id="UP001627284"/>
    </source>
</evidence>
<evidence type="ECO:0000313" key="2">
    <source>
        <dbReference type="EMBL" id="KAL3358643.1"/>
    </source>
</evidence>
<keyword evidence="3" id="KW-1185">Reference proteome</keyword>
<dbReference type="EMBL" id="JBJKTR010000009">
    <property type="protein sequence ID" value="KAL3358643.1"/>
    <property type="molecule type" value="Genomic_DNA"/>
</dbReference>